<reference evidence="1 2" key="1">
    <citation type="journal article" date="2024" name="Chem. Sci.">
        <title>Discovery of megapolipeptins by genome mining of a Burkholderiales bacteria collection.</title>
        <authorList>
            <person name="Paulo B.S."/>
            <person name="Recchia M.J.J."/>
            <person name="Lee S."/>
            <person name="Fergusson C.H."/>
            <person name="Romanowski S.B."/>
            <person name="Hernandez A."/>
            <person name="Krull N."/>
            <person name="Liu D.Y."/>
            <person name="Cavanagh H."/>
            <person name="Bos A."/>
            <person name="Gray C.A."/>
            <person name="Murphy B.T."/>
            <person name="Linington R.G."/>
            <person name="Eustaquio A.S."/>
        </authorList>
    </citation>
    <scope>NUCLEOTIDE SEQUENCE [LARGE SCALE GENOMIC DNA]</scope>
    <source>
        <strain evidence="1 2">RL18-126-BIB-B</strain>
    </source>
</reference>
<keyword evidence="2" id="KW-1185">Reference proteome</keyword>
<proteinExistence type="predicted"/>
<protein>
    <submittedName>
        <fullName evidence="1">Uncharacterized protein</fullName>
    </submittedName>
</protein>
<dbReference type="Proteomes" id="UP001629235">
    <property type="component" value="Unassembled WGS sequence"/>
</dbReference>
<dbReference type="EMBL" id="JAQQDW010000090">
    <property type="protein sequence ID" value="MFM0107783.1"/>
    <property type="molecule type" value="Genomic_DNA"/>
</dbReference>
<organism evidence="1 2">
    <name type="scientific">Paraburkholderia rhynchosiae</name>
    <dbReference type="NCBI Taxonomy" id="487049"/>
    <lineage>
        <taxon>Bacteria</taxon>
        <taxon>Pseudomonadati</taxon>
        <taxon>Pseudomonadota</taxon>
        <taxon>Betaproteobacteria</taxon>
        <taxon>Burkholderiales</taxon>
        <taxon>Burkholderiaceae</taxon>
        <taxon>Paraburkholderia</taxon>
    </lineage>
</organism>
<gene>
    <name evidence="1" type="ORF">PQR01_31105</name>
</gene>
<comment type="caution">
    <text evidence="1">The sequence shown here is derived from an EMBL/GenBank/DDBJ whole genome shotgun (WGS) entry which is preliminary data.</text>
</comment>
<evidence type="ECO:0000313" key="2">
    <source>
        <dbReference type="Proteomes" id="UP001629235"/>
    </source>
</evidence>
<accession>A0ACC7NL85</accession>
<evidence type="ECO:0000313" key="1">
    <source>
        <dbReference type="EMBL" id="MFM0107783.1"/>
    </source>
</evidence>
<name>A0ACC7NL85_9BURK</name>
<sequence>MKDGKDQWTQWCPVQAHDLARDVSMHSFTASVLHSKQRGRITDWPYRFGTRAVA</sequence>